<comment type="caution">
    <text evidence="1">The sequence shown here is derived from an EMBL/GenBank/DDBJ whole genome shotgun (WGS) entry which is preliminary data.</text>
</comment>
<protein>
    <recommendedName>
        <fullName evidence="3">DUF4901 domain-containing protein</fullName>
    </recommendedName>
</protein>
<reference evidence="1 2" key="1">
    <citation type="submission" date="2022-05" db="EMBL/GenBank/DDBJ databases">
        <title>Genome Sequencing of Bee-Associated Microbes.</title>
        <authorList>
            <person name="Dunlap C."/>
        </authorList>
    </citation>
    <scope>NUCLEOTIDE SEQUENCE [LARGE SCALE GENOMIC DNA]</scope>
    <source>
        <strain evidence="1 2">NRRL NRS-1438</strain>
    </source>
</reference>
<evidence type="ECO:0008006" key="3">
    <source>
        <dbReference type="Google" id="ProtNLM"/>
    </source>
</evidence>
<gene>
    <name evidence="1" type="ORF">M5X09_28070</name>
</gene>
<evidence type="ECO:0000313" key="1">
    <source>
        <dbReference type="EMBL" id="MCY9523459.1"/>
    </source>
</evidence>
<evidence type="ECO:0000313" key="2">
    <source>
        <dbReference type="Proteomes" id="UP001207626"/>
    </source>
</evidence>
<organism evidence="1 2">
    <name type="scientific">Paenibacillus apiarius</name>
    <dbReference type="NCBI Taxonomy" id="46240"/>
    <lineage>
        <taxon>Bacteria</taxon>
        <taxon>Bacillati</taxon>
        <taxon>Bacillota</taxon>
        <taxon>Bacilli</taxon>
        <taxon>Bacillales</taxon>
        <taxon>Paenibacillaceae</taxon>
        <taxon>Paenibacillus</taxon>
    </lineage>
</organism>
<dbReference type="Proteomes" id="UP001207626">
    <property type="component" value="Unassembled WGS sequence"/>
</dbReference>
<keyword evidence="2" id="KW-1185">Reference proteome</keyword>
<proteinExistence type="predicted"/>
<name>A0ABT4E1G5_9BACL</name>
<accession>A0ABT4E1G5</accession>
<dbReference type="RefSeq" id="WP_140397897.1">
    <property type="nucleotide sequence ID" value="NZ_JAMDLV010000077.1"/>
</dbReference>
<sequence length="313" mass="35271">MPSRRSSRRLSKKQIFDCFSKWIHPFAIMPNKQLAFSWNASVKALPLQQVTFLTDNDQWFLTFEGDGSGHALLWLRSDTGDIARTEFGVALSAKQLSAEMLEQAQQALQEAGVKFPPSESFHRSISYDTTTGKPMDFYSRLDSKDGEIRLIWVNEKLDSVAFPVDLDQVAPEHEKLGRQALGLLSNQTAQRLTAAYQSKNGNVDDLDLHYGDDMQVHFNLAAQELYQVMDSRLANFPSDESSQKRRARLLSAVTEDQIRKAAIPLAKKIFDLDLADYKLTLSNEQPGSAEFTNGASIIQVSFNEKGQIYSIRK</sequence>
<dbReference type="EMBL" id="JAMDLW010000075">
    <property type="protein sequence ID" value="MCY9523459.1"/>
    <property type="molecule type" value="Genomic_DNA"/>
</dbReference>